<feature type="site" description="Transition state stabilizer" evidence="12">
    <location>
        <position position="105"/>
    </location>
</feature>
<dbReference type="FunFam" id="1.10.420.10:FF:000004">
    <property type="entry name" value="Catalase-peroxidase"/>
    <property type="match status" value="1"/>
</dbReference>
<dbReference type="PANTHER" id="PTHR30555">
    <property type="entry name" value="HYDROPEROXIDASE I, BIFUNCTIONAL CATALASE-PEROXIDASE"/>
    <property type="match status" value="1"/>
</dbReference>
<reference evidence="17" key="1">
    <citation type="submission" date="2016-06" db="EMBL/GenBank/DDBJ databases">
        <authorList>
            <person name="Varghese N."/>
            <person name="Submissions Spin"/>
        </authorList>
    </citation>
    <scope>NUCLEOTIDE SEQUENCE [LARGE SCALE GENOMIC DNA]</scope>
    <source>
        <strain evidence="17">DSM 45431</strain>
    </source>
</reference>
<keyword evidence="2 12" id="KW-0349">Heme</keyword>
<comment type="catalytic activity">
    <reaction evidence="7 12 13">
        <text>2 H2O2 = O2 + 2 H2O</text>
        <dbReference type="Rhea" id="RHEA:20309"/>
        <dbReference type="ChEBI" id="CHEBI:15377"/>
        <dbReference type="ChEBI" id="CHEBI:15379"/>
        <dbReference type="ChEBI" id="CHEBI:16240"/>
        <dbReference type="EC" id="1.11.1.21"/>
    </reaction>
</comment>
<keyword evidence="4 12" id="KW-0560">Oxidoreductase</keyword>
<dbReference type="EMBL" id="FMHV01000002">
    <property type="protein sequence ID" value="SCL34223.1"/>
    <property type="molecule type" value="Genomic_DNA"/>
</dbReference>
<evidence type="ECO:0000256" key="4">
    <source>
        <dbReference type="ARBA" id="ARBA00023002"/>
    </source>
</evidence>
<evidence type="ECO:0000256" key="1">
    <source>
        <dbReference type="ARBA" id="ARBA00022559"/>
    </source>
</evidence>
<gene>
    <name evidence="12" type="primary">katG</name>
    <name evidence="16" type="ORF">GA0070624_4934</name>
</gene>
<feature type="domain" description="Plant heme peroxidase family profile" evidence="15">
    <location>
        <begin position="142"/>
        <end position="418"/>
    </location>
</feature>
<comment type="subunit">
    <text evidence="12">Homodimer or homotetramer.</text>
</comment>
<dbReference type="InterPro" id="IPR019794">
    <property type="entry name" value="Peroxidases_AS"/>
</dbReference>
<feature type="active site" description="Proton acceptor" evidence="12">
    <location>
        <position position="109"/>
    </location>
</feature>
<dbReference type="PROSITE" id="PS00435">
    <property type="entry name" value="PEROXIDASE_1"/>
    <property type="match status" value="1"/>
</dbReference>
<comment type="function">
    <text evidence="12">Bifunctional enzyme with both catalase and broad-spectrum peroxidase activity.</text>
</comment>
<evidence type="ECO:0000256" key="2">
    <source>
        <dbReference type="ARBA" id="ARBA00022617"/>
    </source>
</evidence>
<evidence type="ECO:0000256" key="14">
    <source>
        <dbReference type="SAM" id="MobiDB-lite"/>
    </source>
</evidence>
<comment type="PTM">
    <text evidence="12">Formation of the three residue Trp-Tyr-Met cross-link is important for the catalase, but not the peroxidase activity of the enzyme.</text>
</comment>
<evidence type="ECO:0000256" key="6">
    <source>
        <dbReference type="ARBA" id="ARBA00023324"/>
    </source>
</evidence>
<dbReference type="RefSeq" id="WP_091345022.1">
    <property type="nucleotide sequence ID" value="NZ_FMHV01000002.1"/>
</dbReference>
<evidence type="ECO:0000313" key="16">
    <source>
        <dbReference type="EMBL" id="SCL34223.1"/>
    </source>
</evidence>
<feature type="region of interest" description="Disordered" evidence="14">
    <location>
        <begin position="351"/>
        <end position="378"/>
    </location>
</feature>
<dbReference type="GO" id="GO:0042744">
    <property type="term" value="P:hydrogen peroxide catabolic process"/>
    <property type="evidence" value="ECO:0007669"/>
    <property type="project" value="UniProtKB-KW"/>
</dbReference>
<name>A0A1C6SY70_9ACTN</name>
<dbReference type="OrthoDB" id="9759743at2"/>
<evidence type="ECO:0000256" key="3">
    <source>
        <dbReference type="ARBA" id="ARBA00022723"/>
    </source>
</evidence>
<dbReference type="InterPro" id="IPR019793">
    <property type="entry name" value="Peroxidases_heam-ligand_BS"/>
</dbReference>
<dbReference type="GO" id="GO:0004096">
    <property type="term" value="F:catalase activity"/>
    <property type="evidence" value="ECO:0007669"/>
    <property type="project" value="UniProtKB-UniRule"/>
</dbReference>
<dbReference type="PROSITE" id="PS00436">
    <property type="entry name" value="PEROXIDASE_2"/>
    <property type="match status" value="1"/>
</dbReference>
<dbReference type="GO" id="GO:0020037">
    <property type="term" value="F:heme binding"/>
    <property type="evidence" value="ECO:0007669"/>
    <property type="project" value="InterPro"/>
</dbReference>
<keyword evidence="6 12" id="KW-0376">Hydrogen peroxide</keyword>
<dbReference type="PRINTS" id="PR00458">
    <property type="entry name" value="PEROXIDASE"/>
</dbReference>
<evidence type="ECO:0000256" key="10">
    <source>
        <dbReference type="ARBA" id="ARBA00067012"/>
    </source>
</evidence>
<accession>A0A1C6SY70</accession>
<evidence type="ECO:0000256" key="7">
    <source>
        <dbReference type="ARBA" id="ARBA00049145"/>
    </source>
</evidence>
<evidence type="ECO:0000256" key="12">
    <source>
        <dbReference type="HAMAP-Rule" id="MF_01961"/>
    </source>
</evidence>
<dbReference type="HAMAP" id="MF_01961">
    <property type="entry name" value="Catal_peroxid"/>
    <property type="match status" value="1"/>
</dbReference>
<keyword evidence="5 12" id="KW-0408">Iron</keyword>
<comment type="caution">
    <text evidence="12">Lacks conserved residue(s) required for the propagation of feature annotation.</text>
</comment>
<dbReference type="NCBIfam" id="NF011635">
    <property type="entry name" value="PRK15061.1"/>
    <property type="match status" value="1"/>
</dbReference>
<evidence type="ECO:0000256" key="11">
    <source>
        <dbReference type="ARBA" id="ARBA00074141"/>
    </source>
</evidence>
<dbReference type="CDD" id="cd00649">
    <property type="entry name" value="catalase_peroxidase_1"/>
    <property type="match status" value="1"/>
</dbReference>
<evidence type="ECO:0000256" key="9">
    <source>
        <dbReference type="ARBA" id="ARBA00060838"/>
    </source>
</evidence>
<dbReference type="FunFam" id="1.10.520.10:FF:000002">
    <property type="entry name" value="Catalase-peroxidase"/>
    <property type="match status" value="1"/>
</dbReference>
<organism evidence="16 17">
    <name type="scientific">Micromonospora rhizosphaerae</name>
    <dbReference type="NCBI Taxonomy" id="568872"/>
    <lineage>
        <taxon>Bacteria</taxon>
        <taxon>Bacillati</taxon>
        <taxon>Actinomycetota</taxon>
        <taxon>Actinomycetes</taxon>
        <taxon>Micromonosporales</taxon>
        <taxon>Micromonosporaceae</taxon>
        <taxon>Micromonospora</taxon>
    </lineage>
</organism>
<evidence type="ECO:0000256" key="5">
    <source>
        <dbReference type="ARBA" id="ARBA00023004"/>
    </source>
</evidence>
<dbReference type="InterPro" id="IPR000763">
    <property type="entry name" value="Catalase_peroxidase"/>
</dbReference>
<feature type="region of interest" description="Disordered" evidence="14">
    <location>
        <begin position="1"/>
        <end position="37"/>
    </location>
</feature>
<dbReference type="Pfam" id="PF00141">
    <property type="entry name" value="peroxidase"/>
    <property type="match status" value="2"/>
</dbReference>
<dbReference type="Gene3D" id="1.10.520.10">
    <property type="match status" value="2"/>
</dbReference>
<comment type="similarity">
    <text evidence="9 12 13">Belongs to the peroxidase family. Peroxidase/catalase subfamily.</text>
</comment>
<feature type="binding site" description="axial binding residue" evidence="12">
    <location>
        <position position="272"/>
    </location>
    <ligand>
        <name>heme b</name>
        <dbReference type="ChEBI" id="CHEBI:60344"/>
    </ligand>
    <ligandPart>
        <name>Fe</name>
        <dbReference type="ChEBI" id="CHEBI:18248"/>
    </ligandPart>
</feature>
<dbReference type="PRINTS" id="PR00460">
    <property type="entry name" value="BPEROXIDASE"/>
</dbReference>
<dbReference type="CDD" id="cd08200">
    <property type="entry name" value="catalase_peroxidase_2"/>
    <property type="match status" value="1"/>
</dbReference>
<keyword evidence="3 12" id="KW-0479">Metal-binding</keyword>
<keyword evidence="17" id="KW-1185">Reference proteome</keyword>
<evidence type="ECO:0000256" key="13">
    <source>
        <dbReference type="RuleBase" id="RU003451"/>
    </source>
</evidence>
<dbReference type="EC" id="1.11.1.21" evidence="10 12"/>
<dbReference type="Proteomes" id="UP000199413">
    <property type="component" value="Unassembled WGS sequence"/>
</dbReference>
<dbReference type="SUPFAM" id="SSF48113">
    <property type="entry name" value="Heme-dependent peroxidases"/>
    <property type="match status" value="2"/>
</dbReference>
<dbReference type="GO" id="GO:0005829">
    <property type="term" value="C:cytosol"/>
    <property type="evidence" value="ECO:0007669"/>
    <property type="project" value="TreeGrafter"/>
</dbReference>
<dbReference type="InterPro" id="IPR002016">
    <property type="entry name" value="Haem_peroxidase"/>
</dbReference>
<feature type="cross-link" description="Tryptophyl-tyrosyl-methioninium (Tyr-Met) (with Trp-108)" evidence="12">
    <location>
        <begin position="231"/>
        <end position="257"/>
    </location>
</feature>
<dbReference type="NCBIfam" id="TIGR00198">
    <property type="entry name" value="cat_per_HPI"/>
    <property type="match status" value="1"/>
</dbReference>
<dbReference type="FunFam" id="1.10.420.10:FF:000002">
    <property type="entry name" value="Catalase-peroxidase"/>
    <property type="match status" value="1"/>
</dbReference>
<keyword evidence="1 12" id="KW-0575">Peroxidase</keyword>
<comment type="catalytic activity">
    <reaction evidence="8 12 13">
        <text>H2O2 + AH2 = A + 2 H2O</text>
        <dbReference type="Rhea" id="RHEA:30275"/>
        <dbReference type="ChEBI" id="CHEBI:13193"/>
        <dbReference type="ChEBI" id="CHEBI:15377"/>
        <dbReference type="ChEBI" id="CHEBI:16240"/>
        <dbReference type="ChEBI" id="CHEBI:17499"/>
        <dbReference type="EC" id="1.11.1.21"/>
    </reaction>
</comment>
<evidence type="ECO:0000313" key="17">
    <source>
        <dbReference type="Proteomes" id="UP000199413"/>
    </source>
</evidence>
<comment type="cofactor">
    <cofactor evidence="12">
        <name>heme b</name>
        <dbReference type="ChEBI" id="CHEBI:60344"/>
    </cofactor>
    <text evidence="12">Binds 1 heme b (iron(II)-protoporphyrin IX) group per dimer.</text>
</comment>
<proteinExistence type="inferred from homology"/>
<dbReference type="GO" id="GO:0046872">
    <property type="term" value="F:metal ion binding"/>
    <property type="evidence" value="ECO:0007669"/>
    <property type="project" value="UniProtKB-KW"/>
</dbReference>
<sequence length="745" mass="81009">MSENHDAVVHDATAGSESRCPVAHGRAPHPTQGGGNRGWWPNQLNLKILAKNPAVANPLGAEFNYAEAFKTLDLAAVKQDIAEVLTTSQDWWPADYGHYGPFIIRMAWHSAGTYRISDGRGGAGAGQQRFAPLNSWPDNGNLDKARRLLWPVKKKYGQRLSWADLMILAGNVALESMGFKTFGFAGGRPDVWEPDEDVYWGPETTWLGDERYTGDRDLENPLAAVQMGLIYVNPEGPNGNPDPIASARDIRETFRRMAMDDEETVALIAGGHTFGKTHGAGPTDHVGAEPEAAPIEEQGLGWKNSFGTGKGGDTITSGLEGAWTNTPTAWDNSFFQILFGYEWELTKSPAGAHQWKPKDGAGAGTVPDAHDPSKSHAPTMLTTDLALRFDPVYEQISRRFLEHPDELADAFARAWFKLTHRDMGPIARYLGPEVPTETLLWQDPVPPVTHELIDAEDVATLKGQILASGLTVSQLVSTAWASASTFRGSDKRGGANGARIRLEPQNGWEVNDPDELARVLHTLEGIQEAFNASQTGGKKVSLADLIVLAGSAAVELAAKNAGFDVEVPVTPGRTDALQEQTDVESFAAMEPTVDGFRNYLGKGHRLPAEFLLVDKANLLTLSAPEMTVLVGGLRVLGANYQQSPLGVFTTTPGSLTNDFFVNLLDLGTTWKATSEDANTFEGRDQVTGQVKWSGSRVDLVFGSNSELRALAEVYASDDAREKFVHDFVAAWVRVMNLDRFDLARP</sequence>
<dbReference type="PROSITE" id="PS50873">
    <property type="entry name" value="PEROXIDASE_4"/>
    <property type="match status" value="1"/>
</dbReference>
<dbReference type="PANTHER" id="PTHR30555:SF0">
    <property type="entry name" value="CATALASE-PEROXIDASE"/>
    <property type="match status" value="1"/>
</dbReference>
<dbReference type="InterPro" id="IPR010255">
    <property type="entry name" value="Haem_peroxidase_sf"/>
</dbReference>
<dbReference type="GO" id="GO:0070301">
    <property type="term" value="P:cellular response to hydrogen peroxide"/>
    <property type="evidence" value="ECO:0007669"/>
    <property type="project" value="TreeGrafter"/>
</dbReference>
<dbReference type="STRING" id="568872.GA0070624_4934"/>
<protein>
    <recommendedName>
        <fullName evidence="11 12">Catalase-peroxidase</fullName>
        <shortName evidence="12">CP</shortName>
        <ecNumber evidence="10 12">1.11.1.21</ecNumber>
    </recommendedName>
    <alternativeName>
        <fullName evidence="12">Peroxidase/catalase</fullName>
    </alternativeName>
</protein>
<evidence type="ECO:0000256" key="8">
    <source>
        <dbReference type="ARBA" id="ARBA00051651"/>
    </source>
</evidence>
<dbReference type="Gene3D" id="1.10.420.10">
    <property type="entry name" value="Peroxidase, domain 2"/>
    <property type="match status" value="2"/>
</dbReference>
<dbReference type="AlphaFoldDB" id="A0A1C6SY70"/>
<evidence type="ECO:0000259" key="15">
    <source>
        <dbReference type="PROSITE" id="PS50873"/>
    </source>
</evidence>